<keyword evidence="2" id="KW-0812">Transmembrane</keyword>
<feature type="transmembrane region" description="Helical" evidence="2">
    <location>
        <begin position="149"/>
        <end position="172"/>
    </location>
</feature>
<comment type="caution">
    <text evidence="3">The sequence shown here is derived from an EMBL/GenBank/DDBJ whole genome shotgun (WGS) entry which is preliminary data.</text>
</comment>
<evidence type="ECO:0000256" key="2">
    <source>
        <dbReference type="SAM" id="Phobius"/>
    </source>
</evidence>
<feature type="region of interest" description="Disordered" evidence="1">
    <location>
        <begin position="185"/>
        <end position="210"/>
    </location>
</feature>
<evidence type="ECO:0000313" key="4">
    <source>
        <dbReference type="Proteomes" id="UP000070054"/>
    </source>
</evidence>
<keyword evidence="2" id="KW-0472">Membrane</keyword>
<dbReference type="OrthoDB" id="4827494at2759"/>
<evidence type="ECO:0000313" key="3">
    <source>
        <dbReference type="EMBL" id="KXH44771.1"/>
    </source>
</evidence>
<name>A0A135T9C3_9PEZI</name>
<feature type="compositionally biased region" description="Polar residues" evidence="1">
    <location>
        <begin position="199"/>
        <end position="210"/>
    </location>
</feature>
<accession>A0A135T9C3</accession>
<feature type="transmembrane region" description="Helical" evidence="2">
    <location>
        <begin position="54"/>
        <end position="72"/>
    </location>
</feature>
<organism evidence="3 4">
    <name type="scientific">Colletotrichum nymphaeae SA-01</name>
    <dbReference type="NCBI Taxonomy" id="1460502"/>
    <lineage>
        <taxon>Eukaryota</taxon>
        <taxon>Fungi</taxon>
        <taxon>Dikarya</taxon>
        <taxon>Ascomycota</taxon>
        <taxon>Pezizomycotina</taxon>
        <taxon>Sordariomycetes</taxon>
        <taxon>Hypocreomycetidae</taxon>
        <taxon>Glomerellales</taxon>
        <taxon>Glomerellaceae</taxon>
        <taxon>Colletotrichum</taxon>
        <taxon>Colletotrichum acutatum species complex</taxon>
    </lineage>
</organism>
<dbReference type="EMBL" id="JEMN01001195">
    <property type="protein sequence ID" value="KXH44771.1"/>
    <property type="molecule type" value="Genomic_DNA"/>
</dbReference>
<reference evidence="3 4" key="1">
    <citation type="submission" date="2014-02" db="EMBL/GenBank/DDBJ databases">
        <title>The genome sequence of Colletotrichum nymphaeae SA-01.</title>
        <authorList>
            <person name="Baroncelli R."/>
            <person name="Thon M.R."/>
        </authorList>
    </citation>
    <scope>NUCLEOTIDE SEQUENCE [LARGE SCALE GENOMIC DNA]</scope>
    <source>
        <strain evidence="3 4">SA-01</strain>
    </source>
</reference>
<protein>
    <submittedName>
        <fullName evidence="3">Uncharacterized protein</fullName>
    </submittedName>
</protein>
<keyword evidence="4" id="KW-1185">Reference proteome</keyword>
<feature type="transmembrane region" description="Helical" evidence="2">
    <location>
        <begin position="84"/>
        <end position="109"/>
    </location>
</feature>
<keyword evidence="2" id="KW-1133">Transmembrane helix</keyword>
<gene>
    <name evidence="3" type="ORF">CNYM01_02236</name>
</gene>
<evidence type="ECO:0000256" key="1">
    <source>
        <dbReference type="SAM" id="MobiDB-lite"/>
    </source>
</evidence>
<feature type="transmembrane region" description="Helical" evidence="2">
    <location>
        <begin position="121"/>
        <end position="142"/>
    </location>
</feature>
<sequence length="210" mass="22210">MTSTPTSIPRPEPVASSDGSKSSTAAPPTTKPDTPNTAPRQYVDDLMPSENYFATWYFLNLAALATIGSLSVRPSPSGDEDAKLLLAIPATVFFFITGAGVFTMTYGVWPRTGHQRILSSILGFTATLIYGITVPSWTVGVGQTLGREFCLLSGFHVGFWIEGLTGLMGLVLEALKNSKEEPLPKKIRTVGGGDAAKAQPSSLSSAGQNL</sequence>
<feature type="region of interest" description="Disordered" evidence="1">
    <location>
        <begin position="1"/>
        <end position="41"/>
    </location>
</feature>
<dbReference type="AlphaFoldDB" id="A0A135T9C3"/>
<dbReference type="Proteomes" id="UP000070054">
    <property type="component" value="Unassembled WGS sequence"/>
</dbReference>
<feature type="compositionally biased region" description="Low complexity" evidence="1">
    <location>
        <begin position="24"/>
        <end position="39"/>
    </location>
</feature>
<proteinExistence type="predicted"/>